<feature type="domain" description="C-type lectin" evidence="1">
    <location>
        <begin position="125"/>
        <end position="244"/>
    </location>
</feature>
<name>A0A9W3A1Y3_BIOGL</name>
<dbReference type="OrthoDB" id="6068836at2759"/>
<dbReference type="PANTHER" id="PTHR22801:SF63">
    <property type="entry name" value="C-TYPE LECTIN DOMAIN-CONTAINING PROTEIN"/>
    <property type="match status" value="1"/>
</dbReference>
<reference evidence="3 4" key="1">
    <citation type="submission" date="2025-04" db="UniProtKB">
        <authorList>
            <consortium name="RefSeq"/>
        </authorList>
    </citation>
    <scope>IDENTIFICATION</scope>
</reference>
<keyword evidence="2" id="KW-1185">Reference proteome</keyword>
<dbReference type="PROSITE" id="PS50041">
    <property type="entry name" value="C_TYPE_LECTIN_2"/>
    <property type="match status" value="1"/>
</dbReference>
<dbReference type="InterPro" id="IPR050801">
    <property type="entry name" value="Ca-Dep_Lectins_ImmuneDev"/>
</dbReference>
<evidence type="ECO:0000259" key="1">
    <source>
        <dbReference type="PROSITE" id="PS50041"/>
    </source>
</evidence>
<evidence type="ECO:0000313" key="4">
    <source>
        <dbReference type="RefSeq" id="XP_055881328.1"/>
    </source>
</evidence>
<dbReference type="RefSeq" id="XP_055881328.1">
    <property type="nucleotide sequence ID" value="XM_056025353.1"/>
</dbReference>
<dbReference type="InterPro" id="IPR016187">
    <property type="entry name" value="CTDL_fold"/>
</dbReference>
<dbReference type="Proteomes" id="UP001165740">
    <property type="component" value="Chromosome 4"/>
</dbReference>
<dbReference type="OMA" id="QATHAKW"/>
<dbReference type="Pfam" id="PF00059">
    <property type="entry name" value="Lectin_C"/>
    <property type="match status" value="1"/>
</dbReference>
<dbReference type="GeneID" id="106052042"/>
<dbReference type="RefSeq" id="XP_055881327.1">
    <property type="nucleotide sequence ID" value="XM_056025352.1"/>
</dbReference>
<dbReference type="AlphaFoldDB" id="A0A9W3A1Y3"/>
<organism evidence="2 3">
    <name type="scientific">Biomphalaria glabrata</name>
    <name type="common">Bloodfluke planorb</name>
    <name type="synonym">Freshwater snail</name>
    <dbReference type="NCBI Taxonomy" id="6526"/>
    <lineage>
        <taxon>Eukaryota</taxon>
        <taxon>Metazoa</taxon>
        <taxon>Spiralia</taxon>
        <taxon>Lophotrochozoa</taxon>
        <taxon>Mollusca</taxon>
        <taxon>Gastropoda</taxon>
        <taxon>Heterobranchia</taxon>
        <taxon>Euthyneura</taxon>
        <taxon>Panpulmonata</taxon>
        <taxon>Hygrophila</taxon>
        <taxon>Lymnaeoidea</taxon>
        <taxon>Planorbidae</taxon>
        <taxon>Biomphalaria</taxon>
    </lineage>
</organism>
<evidence type="ECO:0000313" key="2">
    <source>
        <dbReference type="Proteomes" id="UP001165740"/>
    </source>
</evidence>
<dbReference type="SUPFAM" id="SSF56436">
    <property type="entry name" value="C-type lectin-like"/>
    <property type="match status" value="1"/>
</dbReference>
<evidence type="ECO:0000313" key="3">
    <source>
        <dbReference type="RefSeq" id="XP_055881327.1"/>
    </source>
</evidence>
<dbReference type="InterPro" id="IPR016186">
    <property type="entry name" value="C-type_lectin-like/link_sf"/>
</dbReference>
<dbReference type="InterPro" id="IPR001304">
    <property type="entry name" value="C-type_lectin-like"/>
</dbReference>
<evidence type="ECO:0000313" key="5">
    <source>
        <dbReference type="RefSeq" id="XP_055881329.1"/>
    </source>
</evidence>
<protein>
    <submittedName>
        <fullName evidence="3 4">Aggrecan core protein-like isoform X1</fullName>
    </submittedName>
</protein>
<dbReference type="PANTHER" id="PTHR22801">
    <property type="entry name" value="LITHOSTATHINE"/>
    <property type="match status" value="1"/>
</dbReference>
<sequence length="248" mass="27994">MHKKNKIGSKRASLLLLSLNSAVHFRYNTTSFVQRAGDFCWPIRLNTTWTSTSRVECAIRCLQSYKDNCKCFVYSRETSLCTPCSGLTANLTYFTDDGDVYLVDSCSLYPDFSYHNYSSGTATVYAAFYSNNLTYAQAEDTCRCMKAQLFVAKSWEKFLVFASMADSALEYWIGLDDRAQEGNFVWADGQEINSSLESMMFATDQPDNGDYGPENCVYKLKSGADENPVLNDGFCDLHLPYVCEKPQC</sequence>
<proteinExistence type="predicted"/>
<gene>
    <name evidence="3 4 5" type="primary">LOC106052042</name>
</gene>
<dbReference type="Gene3D" id="3.10.100.10">
    <property type="entry name" value="Mannose-Binding Protein A, subunit A"/>
    <property type="match status" value="1"/>
</dbReference>
<dbReference type="SMART" id="SM00034">
    <property type="entry name" value="CLECT"/>
    <property type="match status" value="1"/>
</dbReference>
<accession>A0A9W3A1Y3</accession>
<dbReference type="CDD" id="cd00037">
    <property type="entry name" value="CLECT"/>
    <property type="match status" value="1"/>
</dbReference>
<dbReference type="RefSeq" id="XP_055881329.1">
    <property type="nucleotide sequence ID" value="XM_056025354.1"/>
</dbReference>